<keyword evidence="4 11" id="KW-0347">Helicase</keyword>
<evidence type="ECO:0000256" key="10">
    <source>
        <dbReference type="ARBA" id="ARBA00048988"/>
    </source>
</evidence>
<comment type="catalytic activity">
    <reaction evidence="10">
        <text>ATP + H2O = ADP + phosphate + H(+)</text>
        <dbReference type="Rhea" id="RHEA:13065"/>
        <dbReference type="ChEBI" id="CHEBI:15377"/>
        <dbReference type="ChEBI" id="CHEBI:15378"/>
        <dbReference type="ChEBI" id="CHEBI:30616"/>
        <dbReference type="ChEBI" id="CHEBI:43474"/>
        <dbReference type="ChEBI" id="CHEBI:456216"/>
        <dbReference type="EC" id="5.6.2.4"/>
    </reaction>
</comment>
<evidence type="ECO:0000256" key="2">
    <source>
        <dbReference type="ARBA" id="ARBA00022741"/>
    </source>
</evidence>
<sequence length="776" mass="89378">MDSSQLTVHSKQANQPPQNNGQRYTYQSRPEGATKELQHQALLASSETSKQLVLADEQDSFYFRALENNGVFLNQGQIDAVRHGDGPALVLAGAGSGKTRVLISRAGYLMSVKKINPKNILLLTFTKKAANEMKQRMESLPGISRAMIRDLTAGTFHSIFLSILKWQGYTQSILSSEKYKHTALKIILKEMKLQDAYEPETILSLHSHYKNQIITLDEIPASTVVEKEMKEIFTKYERWKQKNHFIDFDDMLLESYLLLKKNPELLAKLQARFHYILCDEWQDTNPLQYELTKLLAKPQQNLFVVGDDDQTIYSFNGADRSIILGFQGDYENTRVIHLDINYRSSRSILSLANEVINGNTVRHKKELKATITNDYHPLFARPNTTDDEAKSVIDFIKEEVAAGKRSYKDFAILHRTISNSRAIFEQLVLQEIPFVSYSRGDSFYEQSIVKPVLDYLRVALNGKNSEAIKNILPTMYLQRDSAYRFIEEEELFYPKTHLLEHLLNMPKLKPFQKKQLAERITLLHSLTMLKPKQAIRKIRSFYDKYIETDDRKSLTLHKEVVKETLAELEASAAHFETIAQFISFVDDIIEKNNEMEENRRSDAINAVSLMTIHKSKGLEFPVVFLIGASDTILPHSSALDADNRKDMVLTKGKQEDENVVLQAIEEERRLAYVAITRAKDELYVSSPAYYRGEKITVSRFIREPFTDIKEIEQRSGSSKPQVIVNLKKKWEKLLVWDCVNDACKGWMKITSNEQLKQCPLCREQMIKKERKVQVRV</sequence>
<dbReference type="Gene3D" id="3.40.50.300">
    <property type="entry name" value="P-loop containing nucleotide triphosphate hydrolases"/>
    <property type="match status" value="2"/>
</dbReference>
<evidence type="ECO:0000256" key="7">
    <source>
        <dbReference type="ARBA" id="ARBA00023235"/>
    </source>
</evidence>
<organism evidence="15 16">
    <name type="scientific">Bacillus spongiae</name>
    <dbReference type="NCBI Taxonomy" id="2683610"/>
    <lineage>
        <taxon>Bacteria</taxon>
        <taxon>Bacillati</taxon>
        <taxon>Bacillota</taxon>
        <taxon>Bacilli</taxon>
        <taxon>Bacillales</taxon>
        <taxon>Bacillaceae</taxon>
        <taxon>Bacillus</taxon>
    </lineage>
</organism>
<dbReference type="CDD" id="cd18807">
    <property type="entry name" value="SF1_C_UvrD"/>
    <property type="match status" value="1"/>
</dbReference>
<dbReference type="PANTHER" id="PTHR11070">
    <property type="entry name" value="UVRD / RECB / PCRA DNA HELICASE FAMILY MEMBER"/>
    <property type="match status" value="1"/>
</dbReference>
<dbReference type="EMBL" id="JBBAXC010000005">
    <property type="protein sequence ID" value="MEI5907040.1"/>
    <property type="molecule type" value="Genomic_DNA"/>
</dbReference>
<dbReference type="Gene3D" id="1.10.486.10">
    <property type="entry name" value="PCRA, domain 4"/>
    <property type="match status" value="1"/>
</dbReference>
<evidence type="ECO:0000256" key="3">
    <source>
        <dbReference type="ARBA" id="ARBA00022801"/>
    </source>
</evidence>
<dbReference type="SUPFAM" id="SSF52540">
    <property type="entry name" value="P-loop containing nucleoside triphosphate hydrolases"/>
    <property type="match status" value="1"/>
</dbReference>
<protein>
    <recommendedName>
        <fullName evidence="9">DNA 3'-5' helicase</fullName>
        <ecNumber evidence="9">5.6.2.4</ecNumber>
    </recommendedName>
</protein>
<dbReference type="InterPro" id="IPR014017">
    <property type="entry name" value="DNA_helicase_UvrD-like_C"/>
</dbReference>
<evidence type="ECO:0000313" key="16">
    <source>
        <dbReference type="Proteomes" id="UP001312865"/>
    </source>
</evidence>
<dbReference type="Pfam" id="PF13361">
    <property type="entry name" value="UvrD_C"/>
    <property type="match status" value="1"/>
</dbReference>
<feature type="domain" description="UvrD-like helicase ATP-binding" evidence="13">
    <location>
        <begin position="71"/>
        <end position="345"/>
    </location>
</feature>
<dbReference type="Proteomes" id="UP001312865">
    <property type="component" value="Unassembled WGS sequence"/>
</dbReference>
<dbReference type="InterPro" id="IPR014016">
    <property type="entry name" value="UvrD-like_ATP-bd"/>
</dbReference>
<evidence type="ECO:0000259" key="14">
    <source>
        <dbReference type="PROSITE" id="PS51217"/>
    </source>
</evidence>
<evidence type="ECO:0000256" key="8">
    <source>
        <dbReference type="ARBA" id="ARBA00034617"/>
    </source>
</evidence>
<evidence type="ECO:0000256" key="4">
    <source>
        <dbReference type="ARBA" id="ARBA00022806"/>
    </source>
</evidence>
<dbReference type="InterPro" id="IPR027417">
    <property type="entry name" value="P-loop_NTPase"/>
</dbReference>
<dbReference type="PANTHER" id="PTHR11070:SF2">
    <property type="entry name" value="ATP-DEPENDENT DNA HELICASE SRS2"/>
    <property type="match status" value="1"/>
</dbReference>
<keyword evidence="3 11" id="KW-0378">Hydrolase</keyword>
<dbReference type="PROSITE" id="PS51217">
    <property type="entry name" value="UVRD_HELICASE_CTER"/>
    <property type="match status" value="1"/>
</dbReference>
<comment type="catalytic activity">
    <reaction evidence="8">
        <text>Couples ATP hydrolysis with the unwinding of duplex DNA by translocating in the 3'-5' direction.</text>
        <dbReference type="EC" id="5.6.2.4"/>
    </reaction>
</comment>
<evidence type="ECO:0000256" key="12">
    <source>
        <dbReference type="SAM" id="MobiDB-lite"/>
    </source>
</evidence>
<feature type="binding site" evidence="11">
    <location>
        <begin position="92"/>
        <end position="99"/>
    </location>
    <ligand>
        <name>ATP</name>
        <dbReference type="ChEBI" id="CHEBI:30616"/>
    </ligand>
</feature>
<dbReference type="InterPro" id="IPR000212">
    <property type="entry name" value="DNA_helicase_UvrD/REP"/>
</dbReference>
<dbReference type="InterPro" id="IPR025916">
    <property type="entry name" value="YdjO"/>
</dbReference>
<dbReference type="Pfam" id="PF14169">
    <property type="entry name" value="YdjO"/>
    <property type="match status" value="1"/>
</dbReference>
<name>A0ABU8HCN6_9BACI</name>
<feature type="region of interest" description="Disordered" evidence="12">
    <location>
        <begin position="1"/>
        <end position="26"/>
    </location>
</feature>
<dbReference type="InterPro" id="IPR013986">
    <property type="entry name" value="DExx_box_DNA_helicase_dom_sf"/>
</dbReference>
<evidence type="ECO:0000256" key="9">
    <source>
        <dbReference type="ARBA" id="ARBA00034808"/>
    </source>
</evidence>
<gene>
    <name evidence="15" type="ORF">WAK64_08220</name>
</gene>
<comment type="similarity">
    <text evidence="1">Belongs to the helicase family. UvrD subfamily.</text>
</comment>
<accession>A0ABU8HCN6</accession>
<proteinExistence type="inferred from homology"/>
<evidence type="ECO:0000256" key="6">
    <source>
        <dbReference type="ARBA" id="ARBA00023125"/>
    </source>
</evidence>
<feature type="domain" description="UvrD-like helicase C-terminal" evidence="14">
    <location>
        <begin position="346"/>
        <end position="617"/>
    </location>
</feature>
<keyword evidence="5 11" id="KW-0067">ATP-binding</keyword>
<comment type="caution">
    <text evidence="15">The sequence shown here is derived from an EMBL/GenBank/DDBJ whole genome shotgun (WGS) entry which is preliminary data.</text>
</comment>
<dbReference type="Pfam" id="PF00580">
    <property type="entry name" value="UvrD-helicase"/>
    <property type="match status" value="1"/>
</dbReference>
<dbReference type="Gene3D" id="1.10.10.160">
    <property type="match status" value="1"/>
</dbReference>
<dbReference type="PROSITE" id="PS51198">
    <property type="entry name" value="UVRD_HELICASE_ATP_BIND"/>
    <property type="match status" value="1"/>
</dbReference>
<evidence type="ECO:0000259" key="13">
    <source>
        <dbReference type="PROSITE" id="PS51198"/>
    </source>
</evidence>
<keyword evidence="2 11" id="KW-0547">Nucleotide-binding</keyword>
<keyword evidence="7" id="KW-0413">Isomerase</keyword>
<keyword evidence="16" id="KW-1185">Reference proteome</keyword>
<evidence type="ECO:0000313" key="15">
    <source>
        <dbReference type="EMBL" id="MEI5907040.1"/>
    </source>
</evidence>
<dbReference type="CDD" id="cd17932">
    <property type="entry name" value="DEXQc_UvrD"/>
    <property type="match status" value="1"/>
</dbReference>
<evidence type="ECO:0000256" key="1">
    <source>
        <dbReference type="ARBA" id="ARBA00009922"/>
    </source>
</evidence>
<dbReference type="RefSeq" id="WP_336586475.1">
    <property type="nucleotide sequence ID" value="NZ_JBBAXC010000005.1"/>
</dbReference>
<reference evidence="15 16" key="1">
    <citation type="journal article" date="2018" name="J. Microbiol.">
        <title>Bacillus spongiae sp. nov., isolated from sponge of Jeju Island.</title>
        <authorList>
            <person name="Lee G.E."/>
            <person name="Im W.T."/>
            <person name="Park J.S."/>
        </authorList>
    </citation>
    <scope>NUCLEOTIDE SEQUENCE [LARGE SCALE GENOMIC DNA]</scope>
    <source>
        <strain evidence="15 16">135PIL107-10</strain>
    </source>
</reference>
<evidence type="ECO:0000256" key="11">
    <source>
        <dbReference type="PROSITE-ProRule" id="PRU00560"/>
    </source>
</evidence>
<keyword evidence="6" id="KW-0238">DNA-binding</keyword>
<dbReference type="EC" id="5.6.2.4" evidence="9"/>
<evidence type="ECO:0000256" key="5">
    <source>
        <dbReference type="ARBA" id="ARBA00022840"/>
    </source>
</evidence>